<evidence type="ECO:0000256" key="4">
    <source>
        <dbReference type="ARBA" id="ARBA00022842"/>
    </source>
</evidence>
<dbReference type="EMBL" id="JSAN01000069">
    <property type="protein sequence ID" value="KIC71832.1"/>
    <property type="molecule type" value="Genomic_DNA"/>
</dbReference>
<evidence type="ECO:0000256" key="3">
    <source>
        <dbReference type="ARBA" id="ARBA00022801"/>
    </source>
</evidence>
<dbReference type="AlphaFoldDB" id="A0A0C1JX50"/>
<dbReference type="Pfam" id="PF00702">
    <property type="entry name" value="Hydrolase"/>
    <property type="match status" value="1"/>
</dbReference>
<name>A0A0C1JX50_9BACT</name>
<dbReference type="RefSeq" id="WP_039358308.1">
    <property type="nucleotide sequence ID" value="NZ_JSAN01000069.1"/>
</dbReference>
<dbReference type="InterPro" id="IPR023214">
    <property type="entry name" value="HAD_sf"/>
</dbReference>
<dbReference type="InterPro" id="IPR006439">
    <property type="entry name" value="HAD-SF_hydro_IA"/>
</dbReference>
<dbReference type="PANTHER" id="PTHR46470:SF2">
    <property type="entry name" value="GLYCERALDEHYDE 3-PHOSPHATE PHOSPHATASE"/>
    <property type="match status" value="1"/>
</dbReference>
<sequence>MVFVFDLDDTLYEEKTFVLSGFKIVSEFLSSTFRSQSSDIYQALINEFEIKREHVFDRLLQKFGLYSKSLVRKCVAIYRAHSPQIQLFPEALDCLQRLSSYPIYVVTDGNKLVQKRKFLALHLEYYVKKCLCTYTYGLKYSKPSPYCFEKICEWEKVSPKKVVYVADNPNKDFVGIKPFGFQTIRILTGPYKDIVVDEKYDASITLHHLAELNDALLKKIEENAY</sequence>
<dbReference type="InterPro" id="IPR036412">
    <property type="entry name" value="HAD-like_sf"/>
</dbReference>
<comment type="caution">
    <text evidence="5">The sequence shown here is derived from an EMBL/GenBank/DDBJ whole genome shotgun (WGS) entry which is preliminary data.</text>
</comment>
<comment type="cofactor">
    <cofactor evidence="1">
        <name>Mg(2+)</name>
        <dbReference type="ChEBI" id="CHEBI:18420"/>
    </cofactor>
</comment>
<dbReference type="InterPro" id="IPR051400">
    <property type="entry name" value="HAD-like_hydrolase"/>
</dbReference>
<evidence type="ECO:0000313" key="6">
    <source>
        <dbReference type="Proteomes" id="UP000031465"/>
    </source>
</evidence>
<protein>
    <submittedName>
        <fullName evidence="5">Uncharacterized protein</fullName>
    </submittedName>
</protein>
<proteinExistence type="predicted"/>
<dbReference type="PATRIC" id="fig|362787.3.peg.1084"/>
<dbReference type="Proteomes" id="UP000031465">
    <property type="component" value="Unassembled WGS sequence"/>
</dbReference>
<keyword evidence="4" id="KW-0460">Magnesium</keyword>
<evidence type="ECO:0000256" key="1">
    <source>
        <dbReference type="ARBA" id="ARBA00001946"/>
    </source>
</evidence>
<accession>A0A0C1JX50</accession>
<dbReference type="GO" id="GO:0046872">
    <property type="term" value="F:metal ion binding"/>
    <property type="evidence" value="ECO:0007669"/>
    <property type="project" value="UniProtKB-KW"/>
</dbReference>
<keyword evidence="3" id="KW-0378">Hydrolase</keyword>
<evidence type="ECO:0000313" key="5">
    <source>
        <dbReference type="EMBL" id="KIC71832.1"/>
    </source>
</evidence>
<reference evidence="5 6" key="1">
    <citation type="journal article" date="2014" name="Mol. Biol. Evol.">
        <title>Massive expansion of Ubiquitination-related gene families within the Chlamydiae.</title>
        <authorList>
            <person name="Domman D."/>
            <person name="Collingro A."/>
            <person name="Lagkouvardos I."/>
            <person name="Gehre L."/>
            <person name="Weinmaier T."/>
            <person name="Rattei T."/>
            <person name="Subtil A."/>
            <person name="Horn M."/>
        </authorList>
    </citation>
    <scope>NUCLEOTIDE SEQUENCE [LARGE SCALE GENOMIC DNA]</scope>
    <source>
        <strain evidence="5 6">EI2</strain>
    </source>
</reference>
<dbReference type="SUPFAM" id="SSF56784">
    <property type="entry name" value="HAD-like"/>
    <property type="match status" value="1"/>
</dbReference>
<dbReference type="SFLD" id="SFLDG01129">
    <property type="entry name" value="C1.5:_HAD__Beta-PGM__Phosphata"/>
    <property type="match status" value="1"/>
</dbReference>
<dbReference type="PANTHER" id="PTHR46470">
    <property type="entry name" value="N-ACYLNEURAMINATE-9-PHOSPHATASE"/>
    <property type="match status" value="1"/>
</dbReference>
<dbReference type="GO" id="GO:0044281">
    <property type="term" value="P:small molecule metabolic process"/>
    <property type="evidence" value="ECO:0007669"/>
    <property type="project" value="UniProtKB-ARBA"/>
</dbReference>
<dbReference type="NCBIfam" id="TIGR01549">
    <property type="entry name" value="HAD-SF-IA-v1"/>
    <property type="match status" value="1"/>
</dbReference>
<dbReference type="Gene3D" id="3.40.50.1000">
    <property type="entry name" value="HAD superfamily/HAD-like"/>
    <property type="match status" value="1"/>
</dbReference>
<dbReference type="SFLD" id="SFLDS00003">
    <property type="entry name" value="Haloacid_Dehalogenase"/>
    <property type="match status" value="1"/>
</dbReference>
<organism evidence="5 6">
    <name type="scientific">Candidatus Protochlamydia amoebophila</name>
    <dbReference type="NCBI Taxonomy" id="362787"/>
    <lineage>
        <taxon>Bacteria</taxon>
        <taxon>Pseudomonadati</taxon>
        <taxon>Chlamydiota</taxon>
        <taxon>Chlamydiia</taxon>
        <taxon>Parachlamydiales</taxon>
        <taxon>Parachlamydiaceae</taxon>
        <taxon>Candidatus Protochlamydia</taxon>
    </lineage>
</organism>
<keyword evidence="2" id="KW-0479">Metal-binding</keyword>
<gene>
    <name evidence="5" type="ORF">DB44_CW00050</name>
</gene>
<evidence type="ECO:0000256" key="2">
    <source>
        <dbReference type="ARBA" id="ARBA00022723"/>
    </source>
</evidence>
<dbReference type="Gene3D" id="1.10.150.520">
    <property type="match status" value="1"/>
</dbReference>
<dbReference type="GO" id="GO:0016791">
    <property type="term" value="F:phosphatase activity"/>
    <property type="evidence" value="ECO:0007669"/>
    <property type="project" value="TreeGrafter"/>
</dbReference>